<organism evidence="2 3">
    <name type="scientific">Lactococcus lactis subsp. cremoris</name>
    <name type="common">Streptococcus cremoris</name>
    <dbReference type="NCBI Taxonomy" id="1359"/>
    <lineage>
        <taxon>Bacteria</taxon>
        <taxon>Bacillati</taxon>
        <taxon>Bacillota</taxon>
        <taxon>Bacilli</taxon>
        <taxon>Lactobacillales</taxon>
        <taxon>Streptococcaceae</taxon>
        <taxon>Lactococcus</taxon>
    </lineage>
</organism>
<name>A0AAD1K0X9_LACLC</name>
<proteinExistence type="predicted"/>
<evidence type="ECO:0000313" key="2">
    <source>
        <dbReference type="EMBL" id="BCO07431.1"/>
    </source>
</evidence>
<feature type="domain" description="HEPN AbiU2-like" evidence="1">
    <location>
        <begin position="102"/>
        <end position="310"/>
    </location>
</feature>
<gene>
    <name evidence="2" type="ORF">LLC_26710</name>
</gene>
<dbReference type="AlphaFoldDB" id="A0AAD1K0X9"/>
<geneLocation type="plasmid" evidence="2 3">
    <name>pEPSC2</name>
</geneLocation>
<dbReference type="GeneID" id="39461453"/>
<accession>A0AAD1K0X9</accession>
<reference evidence="2 3" key="1">
    <citation type="submission" date="2020-12" db="EMBL/GenBank/DDBJ databases">
        <title>Complete genome sequence of lactococcus lactis subsp. cremoris strain EPSC and strain G3-2.</title>
        <authorList>
            <person name="Kita K."/>
            <person name="Ishikawa S."/>
        </authorList>
    </citation>
    <scope>NUCLEOTIDE SEQUENCE [LARGE SCALE GENOMIC DNA]</scope>
    <source>
        <strain evidence="2 3">EPSC</strain>
        <plasmid evidence="2 3">pEPSC2</plasmid>
    </source>
</reference>
<dbReference type="Pfam" id="PF18734">
    <property type="entry name" value="HEPN_AbiU2"/>
    <property type="match status" value="1"/>
</dbReference>
<protein>
    <recommendedName>
        <fullName evidence="1">HEPN AbiU2-like domain-containing protein</fullName>
    </recommendedName>
</protein>
<sequence>MQPIKIYSSIQEKNPLQIKFEDTILKYFKKKDEVDIVNEILPEVNSKVSIKLTFPITREQLTKLDRRQLLVILEVLNSSIPEVSLFKWSNTLFGQSRDAYNKLILLKQYNSLYSKYEYAISISPFFYNNLLDSLVIAIFISVQKIFDNTTGASSVTIEKLLLKYEKNYTNFPAFQDIYKWDKISEEKLLWKWKISEDEIEFFEKNNYSNCSKDDYVEVSPLLVLKLNEWKLNRFKSLKKLEYLYAQRNKIYVHNDKLAMNNLDKLTADNPLTFDDFEHFINFSLKFTHFILLMLTNINYAWEPTNINDWEQTLKYTSIGLEKTKKDIEEKTRELRDEFNNK</sequence>
<dbReference type="RefSeq" id="WP_126355206.1">
    <property type="nucleotide sequence ID" value="NZ_AP018501.1"/>
</dbReference>
<keyword evidence="2" id="KW-0614">Plasmid</keyword>
<evidence type="ECO:0000313" key="3">
    <source>
        <dbReference type="Proteomes" id="UP000595253"/>
    </source>
</evidence>
<evidence type="ECO:0000259" key="1">
    <source>
        <dbReference type="Pfam" id="PF18734"/>
    </source>
</evidence>
<dbReference type="Proteomes" id="UP000595253">
    <property type="component" value="Plasmid pEPSC2"/>
</dbReference>
<dbReference type="InterPro" id="IPR040704">
    <property type="entry name" value="HEPN_AbiU2"/>
</dbReference>
<dbReference type="EMBL" id="AP024224">
    <property type="protein sequence ID" value="BCO07431.1"/>
    <property type="molecule type" value="Genomic_DNA"/>
</dbReference>